<proteinExistence type="predicted"/>
<evidence type="ECO:0000256" key="4">
    <source>
        <dbReference type="ARBA" id="ARBA00022989"/>
    </source>
</evidence>
<name>A0A2S9XN34_9BACT</name>
<dbReference type="EMBL" id="PVNL01000142">
    <property type="protein sequence ID" value="PRP94263.1"/>
    <property type="molecule type" value="Genomic_DNA"/>
</dbReference>
<dbReference type="Pfam" id="PF07690">
    <property type="entry name" value="MFS_1"/>
    <property type="match status" value="2"/>
</dbReference>
<dbReference type="Proteomes" id="UP000238823">
    <property type="component" value="Unassembled WGS sequence"/>
</dbReference>
<evidence type="ECO:0000256" key="2">
    <source>
        <dbReference type="ARBA" id="ARBA00022448"/>
    </source>
</evidence>
<evidence type="ECO:0000256" key="1">
    <source>
        <dbReference type="ARBA" id="ARBA00004141"/>
    </source>
</evidence>
<dbReference type="RefSeq" id="WP_106094567.1">
    <property type="nucleotide sequence ID" value="NZ_PVNL01000142.1"/>
</dbReference>
<comment type="caution">
    <text evidence="8">The sequence shown here is derived from an EMBL/GenBank/DDBJ whole genome shotgun (WGS) entry which is preliminary data.</text>
</comment>
<feature type="transmembrane region" description="Helical" evidence="6">
    <location>
        <begin position="220"/>
        <end position="240"/>
    </location>
</feature>
<dbReference type="PROSITE" id="PS50850">
    <property type="entry name" value="MFS"/>
    <property type="match status" value="1"/>
</dbReference>
<reference evidence="8 9" key="1">
    <citation type="submission" date="2018-03" db="EMBL/GenBank/DDBJ databases">
        <title>Draft Genome Sequences of the Obligatory Marine Myxobacteria Enhygromyxa salina SWB007.</title>
        <authorList>
            <person name="Poehlein A."/>
            <person name="Moghaddam J.A."/>
            <person name="Harms H."/>
            <person name="Alanjari M."/>
            <person name="Koenig G.M."/>
            <person name="Daniel R."/>
            <person name="Schaeberle T.F."/>
        </authorList>
    </citation>
    <scope>NUCLEOTIDE SEQUENCE [LARGE SCALE GENOMIC DNA]</scope>
    <source>
        <strain evidence="8 9">SWB007</strain>
    </source>
</reference>
<evidence type="ECO:0000256" key="5">
    <source>
        <dbReference type="ARBA" id="ARBA00023136"/>
    </source>
</evidence>
<feature type="domain" description="Major facilitator superfamily (MFS) profile" evidence="7">
    <location>
        <begin position="1"/>
        <end position="454"/>
    </location>
</feature>
<dbReference type="InterPro" id="IPR020846">
    <property type="entry name" value="MFS_dom"/>
</dbReference>
<feature type="transmembrane region" description="Helical" evidence="6">
    <location>
        <begin position="295"/>
        <end position="316"/>
    </location>
</feature>
<keyword evidence="2" id="KW-0813">Transport</keyword>
<dbReference type="GO" id="GO:0022857">
    <property type="term" value="F:transmembrane transporter activity"/>
    <property type="evidence" value="ECO:0007669"/>
    <property type="project" value="InterPro"/>
</dbReference>
<dbReference type="PANTHER" id="PTHR42718">
    <property type="entry name" value="MAJOR FACILITATOR SUPERFAMILY MULTIDRUG TRANSPORTER MFSC"/>
    <property type="match status" value="1"/>
</dbReference>
<evidence type="ECO:0000259" key="7">
    <source>
        <dbReference type="PROSITE" id="PS50850"/>
    </source>
</evidence>
<evidence type="ECO:0000256" key="3">
    <source>
        <dbReference type="ARBA" id="ARBA00022692"/>
    </source>
</evidence>
<comment type="subcellular location">
    <subcellularLocation>
        <location evidence="1">Membrane</location>
        <topology evidence="1">Multi-pass membrane protein</topology>
    </subcellularLocation>
</comment>
<feature type="transmembrane region" description="Helical" evidence="6">
    <location>
        <begin position="348"/>
        <end position="373"/>
    </location>
</feature>
<dbReference type="InterPro" id="IPR036259">
    <property type="entry name" value="MFS_trans_sf"/>
</dbReference>
<feature type="transmembrane region" description="Helical" evidence="6">
    <location>
        <begin position="261"/>
        <end position="283"/>
    </location>
</feature>
<feature type="transmembrane region" description="Helical" evidence="6">
    <location>
        <begin position="394"/>
        <end position="412"/>
    </location>
</feature>
<feature type="transmembrane region" description="Helical" evidence="6">
    <location>
        <begin position="100"/>
        <end position="121"/>
    </location>
</feature>
<organism evidence="8 9">
    <name type="scientific">Enhygromyxa salina</name>
    <dbReference type="NCBI Taxonomy" id="215803"/>
    <lineage>
        <taxon>Bacteria</taxon>
        <taxon>Pseudomonadati</taxon>
        <taxon>Myxococcota</taxon>
        <taxon>Polyangia</taxon>
        <taxon>Nannocystales</taxon>
        <taxon>Nannocystaceae</taxon>
        <taxon>Enhygromyxa</taxon>
    </lineage>
</organism>
<protein>
    <submittedName>
        <fullName evidence="8">Multidrug resistance protein 3</fullName>
    </submittedName>
</protein>
<dbReference type="Gene3D" id="1.20.1250.20">
    <property type="entry name" value="MFS general substrate transporter like domains"/>
    <property type="match status" value="1"/>
</dbReference>
<gene>
    <name evidence="8" type="primary">bmr3_2</name>
    <name evidence="8" type="ORF">ENSA7_78000</name>
</gene>
<keyword evidence="3 6" id="KW-0812">Transmembrane</keyword>
<sequence>MASKDSILIAAIVASQVAPPFMFSGVAVALPSMGVELEAGATTLGLVATVFLAGSLAFLLPIGRLADATDKRTIYKLALLGFAIATALIGWVSWIPGILLLRLVQGVMSAAIAATGPALVADIVPPERRGKAYGALLGAVYAGLTLGPVCAGLLIRVASWRAVFFVGAALLMLAYLLVALTLPSRWRRSTQPAQLPSSALIVAAVSCVVAGSATLRSGSLGIGLLAAGILLSVLFVLVQRRLDDPLLDVRGLARHPIMRDALLVQLLVYMSAYCLVFMLSIYTQVSLGQTAQTSGLLLALASLLMAAAAPIAGALSDRAPPRVIASVGVAAVLACTLMATQLGPETSLIYVAGIVVMQGLGFGLFASPNMTIIMNSATARTLGVASALSAKSRALGMILGMLVGVVLISAKLGDAPVEEHPREFNEVVVIAFAVLSGVGTLALLISLFTGRRAPAQPTS</sequence>
<evidence type="ECO:0000313" key="9">
    <source>
        <dbReference type="Proteomes" id="UP000238823"/>
    </source>
</evidence>
<dbReference type="GO" id="GO:0016020">
    <property type="term" value="C:membrane"/>
    <property type="evidence" value="ECO:0007669"/>
    <property type="project" value="UniProtKB-SubCell"/>
</dbReference>
<feature type="transmembrane region" description="Helical" evidence="6">
    <location>
        <begin position="74"/>
        <end position="94"/>
    </location>
</feature>
<feature type="transmembrane region" description="Helical" evidence="6">
    <location>
        <begin position="133"/>
        <end position="156"/>
    </location>
</feature>
<feature type="transmembrane region" description="Helical" evidence="6">
    <location>
        <begin position="427"/>
        <end position="449"/>
    </location>
</feature>
<dbReference type="AlphaFoldDB" id="A0A2S9XN34"/>
<feature type="transmembrane region" description="Helical" evidence="6">
    <location>
        <begin position="162"/>
        <end position="183"/>
    </location>
</feature>
<feature type="transmembrane region" description="Helical" evidence="6">
    <location>
        <begin position="323"/>
        <end position="342"/>
    </location>
</feature>
<dbReference type="SUPFAM" id="SSF103473">
    <property type="entry name" value="MFS general substrate transporter"/>
    <property type="match status" value="1"/>
</dbReference>
<dbReference type="PANTHER" id="PTHR42718:SF9">
    <property type="entry name" value="MAJOR FACILITATOR SUPERFAMILY MULTIDRUG TRANSPORTER MFSC"/>
    <property type="match status" value="1"/>
</dbReference>
<feature type="transmembrane region" description="Helical" evidence="6">
    <location>
        <begin position="39"/>
        <end position="62"/>
    </location>
</feature>
<dbReference type="Gene3D" id="1.20.1720.10">
    <property type="entry name" value="Multidrug resistance protein D"/>
    <property type="match status" value="1"/>
</dbReference>
<keyword evidence="4 6" id="KW-1133">Transmembrane helix</keyword>
<keyword evidence="5 6" id="KW-0472">Membrane</keyword>
<dbReference type="OrthoDB" id="9812221at2"/>
<evidence type="ECO:0000256" key="6">
    <source>
        <dbReference type="SAM" id="Phobius"/>
    </source>
</evidence>
<feature type="transmembrane region" description="Helical" evidence="6">
    <location>
        <begin position="195"/>
        <end position="214"/>
    </location>
</feature>
<evidence type="ECO:0000313" key="8">
    <source>
        <dbReference type="EMBL" id="PRP94263.1"/>
    </source>
</evidence>
<accession>A0A2S9XN34</accession>
<dbReference type="InterPro" id="IPR011701">
    <property type="entry name" value="MFS"/>
</dbReference>